<dbReference type="AlphaFoldDB" id="A0A1I0RLP9"/>
<keyword evidence="1" id="KW-0732">Signal</keyword>
<feature type="chain" id="PRO_5011560311" evidence="1">
    <location>
        <begin position="22"/>
        <end position="738"/>
    </location>
</feature>
<dbReference type="PANTHER" id="PTHR37841">
    <property type="entry name" value="GLR2918 PROTEIN"/>
    <property type="match status" value="1"/>
</dbReference>
<keyword evidence="3" id="KW-1185">Reference proteome</keyword>
<dbReference type="Pfam" id="PF14903">
    <property type="entry name" value="WG_beta_rep"/>
    <property type="match status" value="6"/>
</dbReference>
<dbReference type="OrthoDB" id="2485468at2"/>
<feature type="signal peptide" evidence="1">
    <location>
        <begin position="1"/>
        <end position="21"/>
    </location>
</feature>
<dbReference type="EMBL" id="FOIR01000004">
    <property type="protein sequence ID" value="SEW41312.1"/>
    <property type="molecule type" value="Genomic_DNA"/>
</dbReference>
<accession>A0A1I0RLP9</accession>
<organism evidence="2 3">
    <name type="scientific">Roseivirga pacifica</name>
    <dbReference type="NCBI Taxonomy" id="1267423"/>
    <lineage>
        <taxon>Bacteria</taxon>
        <taxon>Pseudomonadati</taxon>
        <taxon>Bacteroidota</taxon>
        <taxon>Cytophagia</taxon>
        <taxon>Cytophagales</taxon>
        <taxon>Roseivirgaceae</taxon>
        <taxon>Roseivirga</taxon>
    </lineage>
</organism>
<proteinExistence type="predicted"/>
<evidence type="ECO:0000256" key="1">
    <source>
        <dbReference type="SAM" id="SignalP"/>
    </source>
</evidence>
<evidence type="ECO:0000313" key="2">
    <source>
        <dbReference type="EMBL" id="SEW41312.1"/>
    </source>
</evidence>
<dbReference type="PANTHER" id="PTHR37841:SF1">
    <property type="entry name" value="DUF3298 DOMAIN-CONTAINING PROTEIN"/>
    <property type="match status" value="1"/>
</dbReference>
<reference evidence="3" key="1">
    <citation type="submission" date="2016-10" db="EMBL/GenBank/DDBJ databases">
        <authorList>
            <person name="Varghese N."/>
            <person name="Submissions S."/>
        </authorList>
    </citation>
    <scope>NUCLEOTIDE SEQUENCE [LARGE SCALE GENOMIC DNA]</scope>
    <source>
        <strain evidence="3">CGMCC 1.12402</strain>
    </source>
</reference>
<sequence>MPLTRLFITLFFCCFSLSVSAFQLVPYEVNGRLGLIDTAKVDTIFTAQFEAFGWSDQAFDPNAQIFGAQLNEKWALVNNTGKKLTQHLYTDLYPWQNGQLIGSTRATNSVWLNYGTLTTKGKVQVPFEHLTLTPNGDQLIVSKKMDTGFRKGVLNSNGKNIIPLNYEDIEALGSDRYSVKEPDGLSALFAKEGDQLSGFEFEEISAHSNELLAVTYYNRKGIIDKSGKVVITPIYKQIEISESSARVMGFRNWEYFKIGEGQKSFNFDQISQLAADAFAISTGNNIAIIDKNENYLSYLVDHTVEDSNDKGIVIKNRQQGYYGLLNSKGSSVLPTNFDSIRLYQHFALAKIHRNDGQHWFAYDFEGNKINQNGYSEFKPFSEGKFIAKRGEKFGLINTFGEELTTFQYDSISDFNKGLAIVKSRGLFGVINENGIWVITPYKDWIHFYDDLIYFQQGSEYGIANRAGNTIFRSYDKISPLPQGFYKTDSQGYKVFDLNGNQLLEHSYDTVRPLNKTMWLLERNEQFYLFRPEDKADFKLPEGTQQVANYSEQHIKIYKDNQWGFVGEMGHLNIANRYDSIGDFSEGLCPVKLIGNWGVINFREEIVVQPVFKHIAPFHNGMATVTTPNSEQGLIDSSGAFILEPKYTQLIRTTEGIILQIGNAFGLADSNGKLIRMPQYDSISKLDSGYFQVEKNGMFGVISLKGEDVVPTAYETIQQFKDAFLGSKASQWETIRLSK</sequence>
<dbReference type="GeneID" id="99988393"/>
<dbReference type="STRING" id="1267423.SAMN05216290_3725"/>
<dbReference type="Proteomes" id="UP000199437">
    <property type="component" value="Unassembled WGS sequence"/>
</dbReference>
<dbReference type="InterPro" id="IPR032774">
    <property type="entry name" value="WG_beta_rep"/>
</dbReference>
<name>A0A1I0RLP9_9BACT</name>
<protein>
    <submittedName>
        <fullName evidence="2">WG containing repeat-containing protein</fullName>
    </submittedName>
</protein>
<dbReference type="RefSeq" id="WP_090260676.1">
    <property type="nucleotide sequence ID" value="NZ_FOIR01000004.1"/>
</dbReference>
<gene>
    <name evidence="2" type="ORF">SAMN05216290_3725</name>
</gene>
<evidence type="ECO:0000313" key="3">
    <source>
        <dbReference type="Proteomes" id="UP000199437"/>
    </source>
</evidence>